<dbReference type="Proteomes" id="UP000613177">
    <property type="component" value="Unassembled WGS sequence"/>
</dbReference>
<keyword evidence="2" id="KW-1185">Reference proteome</keyword>
<accession>A0A8H7VYL9</accession>
<reference evidence="1" key="1">
    <citation type="submission" date="2021-01" db="EMBL/GenBank/DDBJ databases">
        <title>Metabolic potential, ecology and presence of endohyphal bacteria is reflected in genomic diversity of Mucoromycotina.</title>
        <authorList>
            <person name="Muszewska A."/>
            <person name="Okrasinska A."/>
            <person name="Steczkiewicz K."/>
            <person name="Drgas O."/>
            <person name="Orlowska M."/>
            <person name="Perlinska-Lenart U."/>
            <person name="Aleksandrzak-Piekarczyk T."/>
            <person name="Szatraj K."/>
            <person name="Zielenkiewicz U."/>
            <person name="Pilsyk S."/>
            <person name="Malc E."/>
            <person name="Mieczkowski P."/>
            <person name="Kruszewska J.S."/>
            <person name="Biernat P."/>
            <person name="Pawlowska J."/>
        </authorList>
    </citation>
    <scope>NUCLEOTIDE SEQUENCE</scope>
    <source>
        <strain evidence="1">WA0000018081</strain>
    </source>
</reference>
<proteinExistence type="predicted"/>
<gene>
    <name evidence="1" type="ORF">INT48_003189</name>
</gene>
<name>A0A8H7VYL9_9FUNG</name>
<organism evidence="1 2">
    <name type="scientific">Thamnidium elegans</name>
    <dbReference type="NCBI Taxonomy" id="101142"/>
    <lineage>
        <taxon>Eukaryota</taxon>
        <taxon>Fungi</taxon>
        <taxon>Fungi incertae sedis</taxon>
        <taxon>Mucoromycota</taxon>
        <taxon>Mucoromycotina</taxon>
        <taxon>Mucoromycetes</taxon>
        <taxon>Mucorales</taxon>
        <taxon>Mucorineae</taxon>
        <taxon>Mucoraceae</taxon>
        <taxon>Thamnidium</taxon>
    </lineage>
</organism>
<dbReference type="AlphaFoldDB" id="A0A8H7VYL9"/>
<dbReference type="EMBL" id="JAEPRE010000078">
    <property type="protein sequence ID" value="KAG2233483.1"/>
    <property type="molecule type" value="Genomic_DNA"/>
</dbReference>
<protein>
    <submittedName>
        <fullName evidence="1">Uncharacterized protein</fullName>
    </submittedName>
</protein>
<feature type="non-terminal residue" evidence="1">
    <location>
        <position position="110"/>
    </location>
</feature>
<evidence type="ECO:0000313" key="2">
    <source>
        <dbReference type="Proteomes" id="UP000613177"/>
    </source>
</evidence>
<comment type="caution">
    <text evidence="1">The sequence shown here is derived from an EMBL/GenBank/DDBJ whole genome shotgun (WGS) entry which is preliminary data.</text>
</comment>
<sequence length="110" mass="12589">MALDYISNVVANQTCSNEPFSLTRRSTKRSIISYGNASLQGTTKTYTLVPVKKTITAISRRSLVILVDKFRTSVTCSRCHSTSEKKYRRTVMDRDKNECRKYYERGVNPP</sequence>
<evidence type="ECO:0000313" key="1">
    <source>
        <dbReference type="EMBL" id="KAG2233483.1"/>
    </source>
</evidence>